<proteinExistence type="predicted"/>
<dbReference type="InterPro" id="IPR023296">
    <property type="entry name" value="Glyco_hydro_beta-prop_sf"/>
</dbReference>
<accession>A0A517ZQX9</accession>
<feature type="signal peptide" evidence="1">
    <location>
        <begin position="1"/>
        <end position="32"/>
    </location>
</feature>
<keyword evidence="1" id="KW-0732">Signal</keyword>
<evidence type="ECO:0008006" key="4">
    <source>
        <dbReference type="Google" id="ProtNLM"/>
    </source>
</evidence>
<evidence type="ECO:0000313" key="3">
    <source>
        <dbReference type="Proteomes" id="UP000319383"/>
    </source>
</evidence>
<evidence type="ECO:0000313" key="2">
    <source>
        <dbReference type="EMBL" id="QDU44843.1"/>
    </source>
</evidence>
<dbReference type="Gene3D" id="2.115.10.20">
    <property type="entry name" value="Glycosyl hydrolase domain, family 43"/>
    <property type="match status" value="1"/>
</dbReference>
<dbReference type="EMBL" id="CP036276">
    <property type="protein sequence ID" value="QDU44843.1"/>
    <property type="molecule type" value="Genomic_DNA"/>
</dbReference>
<name>A0A517ZQX9_9PLAN</name>
<sequence precursor="true">MPSVDRITLRLMVACMMALAGQLLFVPRTAHAAENPPTGFQVPVGQRQLFLDDHGIAQQNNLRRQMHQPEKRGAVIRSPQPNKSIQTRTAPVWDEKAGLYKTWVITVDDNLWQSRDGLNWTPGPKTNMPIMLAVYDPLDPDPARRFKAPLLNRGFAVSPDGITWKQLDLKAVPSSDEGNFSFDAENGLFIHTVKRGGPHGRALALATSKDFKTWDDHGVVFQTDELDQKRGKQHIADRLADATLQQPLYNDPSFYNVDVYNMGVFRYEGLYIGLPALYHAVGPVPNYPNTDGFQLIQLACSRDLKNWQRLGNRETFIGPSHIDSGAYDLTQLLPPSAPIVHDDELWFYYTGLKWRSNFHYIGTYPDGRTELIPGRDRDGGGICLAVLRRDGFVSLDAGDEEGQIVTQPFKWSGKNLMINADARNGQVRVEVLNPQGEVVAAAKNVAEDSPRKQLQWIQGDLDALQNQTVSLRFKLRNASLFSYWLTD</sequence>
<reference evidence="2 3" key="1">
    <citation type="submission" date="2019-02" db="EMBL/GenBank/DDBJ databases">
        <title>Deep-cultivation of Planctomycetes and their phenomic and genomic characterization uncovers novel biology.</title>
        <authorList>
            <person name="Wiegand S."/>
            <person name="Jogler M."/>
            <person name="Boedeker C."/>
            <person name="Pinto D."/>
            <person name="Vollmers J."/>
            <person name="Rivas-Marin E."/>
            <person name="Kohn T."/>
            <person name="Peeters S.H."/>
            <person name="Heuer A."/>
            <person name="Rast P."/>
            <person name="Oberbeckmann S."/>
            <person name="Bunk B."/>
            <person name="Jeske O."/>
            <person name="Meyerdierks A."/>
            <person name="Storesund J.E."/>
            <person name="Kallscheuer N."/>
            <person name="Luecker S."/>
            <person name="Lage O.M."/>
            <person name="Pohl T."/>
            <person name="Merkel B.J."/>
            <person name="Hornburger P."/>
            <person name="Mueller R.-W."/>
            <person name="Bruemmer F."/>
            <person name="Labrenz M."/>
            <person name="Spormann A.M."/>
            <person name="Op den Camp H."/>
            <person name="Overmann J."/>
            <person name="Amann R."/>
            <person name="Jetten M.S.M."/>
            <person name="Mascher T."/>
            <person name="Medema M.H."/>
            <person name="Devos D.P."/>
            <person name="Kaster A.-K."/>
            <person name="Ovreas L."/>
            <person name="Rohde M."/>
            <person name="Galperin M.Y."/>
            <person name="Jogler C."/>
        </authorList>
    </citation>
    <scope>NUCLEOTIDE SEQUENCE [LARGE SCALE GENOMIC DNA]</scope>
    <source>
        <strain evidence="2 3">Mal52</strain>
    </source>
</reference>
<dbReference type="AlphaFoldDB" id="A0A517ZQX9"/>
<protein>
    <recommendedName>
        <fullName evidence="4">Glycosyl hydrolase family 32 N-terminal domain-containing protein</fullName>
    </recommendedName>
</protein>
<dbReference type="Proteomes" id="UP000319383">
    <property type="component" value="Chromosome"/>
</dbReference>
<dbReference type="SUPFAM" id="SSF75005">
    <property type="entry name" value="Arabinanase/levansucrase/invertase"/>
    <property type="match status" value="2"/>
</dbReference>
<feature type="chain" id="PRO_5022079282" description="Glycosyl hydrolase family 32 N-terminal domain-containing protein" evidence="1">
    <location>
        <begin position="33"/>
        <end position="487"/>
    </location>
</feature>
<organism evidence="2 3">
    <name type="scientific">Symmachiella dynata</name>
    <dbReference type="NCBI Taxonomy" id="2527995"/>
    <lineage>
        <taxon>Bacteria</taxon>
        <taxon>Pseudomonadati</taxon>
        <taxon>Planctomycetota</taxon>
        <taxon>Planctomycetia</taxon>
        <taxon>Planctomycetales</taxon>
        <taxon>Planctomycetaceae</taxon>
        <taxon>Symmachiella</taxon>
    </lineage>
</organism>
<gene>
    <name evidence="2" type="ORF">Mal52_33290</name>
</gene>
<evidence type="ECO:0000256" key="1">
    <source>
        <dbReference type="SAM" id="SignalP"/>
    </source>
</evidence>
<dbReference type="RefSeq" id="WP_145377133.1">
    <property type="nucleotide sequence ID" value="NZ_CP036276.1"/>
</dbReference>
<keyword evidence="3" id="KW-1185">Reference proteome</keyword>
<dbReference type="KEGG" id="sdyn:Mal52_33290"/>